<dbReference type="EMBL" id="JACAZF010000005">
    <property type="protein sequence ID" value="KAF7304104.1"/>
    <property type="molecule type" value="Genomic_DNA"/>
</dbReference>
<gene>
    <name evidence="3" type="ORF">MIND_00641900</name>
</gene>
<name>A0A8H6W9G5_9AGAR</name>
<protein>
    <submittedName>
        <fullName evidence="3">CAP10 domain-containing protein</fullName>
    </submittedName>
</protein>
<dbReference type="OrthoDB" id="2886917at2759"/>
<accession>A0A8H6W9G5</accession>
<feature type="transmembrane region" description="Helical" evidence="2">
    <location>
        <begin position="46"/>
        <end position="73"/>
    </location>
</feature>
<evidence type="ECO:0000313" key="3">
    <source>
        <dbReference type="EMBL" id="KAF7304104.1"/>
    </source>
</evidence>
<feature type="region of interest" description="Disordered" evidence="1">
    <location>
        <begin position="1"/>
        <end position="20"/>
    </location>
</feature>
<evidence type="ECO:0000313" key="4">
    <source>
        <dbReference type="Proteomes" id="UP000636479"/>
    </source>
</evidence>
<dbReference type="GeneID" id="59345671"/>
<evidence type="ECO:0000256" key="1">
    <source>
        <dbReference type="SAM" id="MobiDB-lite"/>
    </source>
</evidence>
<dbReference type="RefSeq" id="XP_037221076.1">
    <property type="nucleotide sequence ID" value="XM_037363155.1"/>
</dbReference>
<comment type="caution">
    <text evidence="3">The sequence shown here is derived from an EMBL/GenBank/DDBJ whole genome shotgun (WGS) entry which is preliminary data.</text>
</comment>
<sequence length="502" mass="55945">MKTFWSSRLPAREPKEDDLDDADIPLLGHDLPVAAPRLRRAGATSLSMWALALCVTGAWILGIVMGGVGSAILARKPEEARNTTTTNKTTGTARPPPHVAVLSSPPTSSSLVSSAAAVTAVPDPEASLRAIAAASVDALIGRQSSTIAQAKARYILRNNRSPPPSFPQWFDYAHERHCLIDEYDQVYSDFKVFYDIAKEDQGYFRRMAERAARQIEGQDASISRVDVKTGWPSLHGHTAYDSFWPNTFPRFTKIFGNMTFLVNGRDEPRVAFNARKMDAWSRFRDTRSGSKPHSVESGYFGLAPSPTAPWFAEQGCELPLEREGMMKSANPWSGFMLSSVTPAFSTELYPLLSMAKVSPCFADILFPTEFYYTYSWWYQPFYYPDRVKWEDKLDKAYWRGGATSGRILDNATYHSFPRFLLSKLSKQHPSLLDARITTFPGDTHCLGTCNASAGRWFSSLPSSVNSLICGSARTSTTSPSSPTCRTLWRRLSGRTRTLRRHA</sequence>
<feature type="compositionally biased region" description="Low complexity" evidence="1">
    <location>
        <begin position="82"/>
        <end position="92"/>
    </location>
</feature>
<dbReference type="Proteomes" id="UP000636479">
    <property type="component" value="Unassembled WGS sequence"/>
</dbReference>
<keyword evidence="2" id="KW-1133">Transmembrane helix</keyword>
<proteinExistence type="predicted"/>
<keyword evidence="2" id="KW-0472">Membrane</keyword>
<organism evidence="3 4">
    <name type="scientific">Mycena indigotica</name>
    <dbReference type="NCBI Taxonomy" id="2126181"/>
    <lineage>
        <taxon>Eukaryota</taxon>
        <taxon>Fungi</taxon>
        <taxon>Dikarya</taxon>
        <taxon>Basidiomycota</taxon>
        <taxon>Agaricomycotina</taxon>
        <taxon>Agaricomycetes</taxon>
        <taxon>Agaricomycetidae</taxon>
        <taxon>Agaricales</taxon>
        <taxon>Marasmiineae</taxon>
        <taxon>Mycenaceae</taxon>
        <taxon>Mycena</taxon>
    </lineage>
</organism>
<evidence type="ECO:0000256" key="2">
    <source>
        <dbReference type="SAM" id="Phobius"/>
    </source>
</evidence>
<keyword evidence="4" id="KW-1185">Reference proteome</keyword>
<feature type="region of interest" description="Disordered" evidence="1">
    <location>
        <begin position="79"/>
        <end position="105"/>
    </location>
</feature>
<keyword evidence="2" id="KW-0812">Transmembrane</keyword>
<dbReference type="AlphaFoldDB" id="A0A8H6W9G5"/>
<reference evidence="3" key="1">
    <citation type="submission" date="2020-05" db="EMBL/GenBank/DDBJ databases">
        <title>Mycena genomes resolve the evolution of fungal bioluminescence.</title>
        <authorList>
            <person name="Tsai I.J."/>
        </authorList>
    </citation>
    <scope>NUCLEOTIDE SEQUENCE</scope>
    <source>
        <strain evidence="3">171206Taipei</strain>
    </source>
</reference>